<evidence type="ECO:0000313" key="1">
    <source>
        <dbReference type="EMBL" id="TQV96545.1"/>
    </source>
</evidence>
<proteinExistence type="predicted"/>
<dbReference type="OrthoDB" id="4867753at2759"/>
<reference evidence="1 2" key="1">
    <citation type="journal article" date="2019" name="Appl. Microbiol. Biotechnol.">
        <title>Genome sequence of Isaria javanica and comparative genome analysis insights into family S53 peptidase evolution in fungal entomopathogens.</title>
        <authorList>
            <person name="Lin R."/>
            <person name="Zhang X."/>
            <person name="Xin B."/>
            <person name="Zou M."/>
            <person name="Gao Y."/>
            <person name="Qin F."/>
            <person name="Hu Q."/>
            <person name="Xie B."/>
            <person name="Cheng X."/>
        </authorList>
    </citation>
    <scope>NUCLEOTIDE SEQUENCE [LARGE SCALE GENOMIC DNA]</scope>
    <source>
        <strain evidence="1 2">IJ1G</strain>
    </source>
</reference>
<organism evidence="1 2">
    <name type="scientific">Cordyceps javanica</name>
    <dbReference type="NCBI Taxonomy" id="43265"/>
    <lineage>
        <taxon>Eukaryota</taxon>
        <taxon>Fungi</taxon>
        <taxon>Dikarya</taxon>
        <taxon>Ascomycota</taxon>
        <taxon>Pezizomycotina</taxon>
        <taxon>Sordariomycetes</taxon>
        <taxon>Hypocreomycetidae</taxon>
        <taxon>Hypocreales</taxon>
        <taxon>Cordycipitaceae</taxon>
        <taxon>Cordyceps</taxon>
    </lineage>
</organism>
<dbReference type="AlphaFoldDB" id="A0A545W1P6"/>
<dbReference type="Proteomes" id="UP000315783">
    <property type="component" value="Unassembled WGS sequence"/>
</dbReference>
<comment type="caution">
    <text evidence="1">The sequence shown here is derived from an EMBL/GenBank/DDBJ whole genome shotgun (WGS) entry which is preliminary data.</text>
</comment>
<keyword evidence="2" id="KW-1185">Reference proteome</keyword>
<protein>
    <submittedName>
        <fullName evidence="1">Uncharacterized protein</fullName>
    </submittedName>
</protein>
<accession>A0A545W1P6</accession>
<name>A0A545W1P6_9HYPO</name>
<dbReference type="EMBL" id="SPUK01000006">
    <property type="protein sequence ID" value="TQV96545.1"/>
    <property type="molecule type" value="Genomic_DNA"/>
</dbReference>
<gene>
    <name evidence="1" type="ORF">IF1G_05128</name>
</gene>
<sequence length="288" mass="31823">MDRMSFIPGPKAKAEIHEAEGRVFFNRAAALDYADEFIWNAAGSAGLAHNPHTRLLYALVGACLSEGDLVDVYFGLRGPDAAAGEKTVESEEEEERARRGGEDIGHTWAVLTHADGRTQTVWEVGRDTPYPREVFARRAFNGYRQALAEYKQTAAPQAVPVVAEEAGNERAGEGGEAWPRVFRDKPVASRALAPANLYRASARMWYFVDFAPPGQVDEAAVLSRPVRAFDALILSTLVTLAYGAPAQVFGVRYRLENIGQMPSAYLRTQYEANEDLREQTDEEILLVM</sequence>
<evidence type="ECO:0000313" key="2">
    <source>
        <dbReference type="Proteomes" id="UP000315783"/>
    </source>
</evidence>